<dbReference type="RefSeq" id="WP_221033019.1">
    <property type="nucleotide sequence ID" value="NZ_CP139781.1"/>
</dbReference>
<dbReference type="SUPFAM" id="SSF48498">
    <property type="entry name" value="Tetracyclin repressor-like, C-terminal domain"/>
    <property type="match status" value="1"/>
</dbReference>
<dbReference type="PANTHER" id="PTHR30055">
    <property type="entry name" value="HTH-TYPE TRANSCRIPTIONAL REGULATOR RUTR"/>
    <property type="match status" value="1"/>
</dbReference>
<sequence length="214" mass="23010">MPRPTSHPPAATVHSPSRHLPADERRALTVSAVIDLAARRNPEEITTAAIAAEMQLTQGALFRHFPTKEALWQSVMAWVAEQLLATLDKANTPGAALATLEAMFLAHLQFVARHPGVPRLIFAELQRAEDTAAKIAVRSLLGAYATRIRAVIERGQANAEIDPSLNPVVIAPVFIGTIQGLVMQSLLSGKPSQLRSSGPTVFALLRRSLLPSSP</sequence>
<feature type="region of interest" description="Disordered" evidence="5">
    <location>
        <begin position="1"/>
        <end position="20"/>
    </location>
</feature>
<keyword evidence="8" id="KW-1185">Reference proteome</keyword>
<evidence type="ECO:0000256" key="5">
    <source>
        <dbReference type="SAM" id="MobiDB-lite"/>
    </source>
</evidence>
<evidence type="ECO:0000256" key="3">
    <source>
        <dbReference type="ARBA" id="ARBA00023163"/>
    </source>
</evidence>
<feature type="domain" description="HTH tetR-type" evidence="6">
    <location>
        <begin position="23"/>
        <end position="83"/>
    </location>
</feature>
<dbReference type="EMBL" id="CP139781">
    <property type="protein sequence ID" value="WRQ86558.1"/>
    <property type="molecule type" value="Genomic_DNA"/>
</dbReference>
<protein>
    <submittedName>
        <fullName evidence="7">TetR/AcrR family transcriptional regulator</fullName>
    </submittedName>
</protein>
<organism evidence="7 8">
    <name type="scientific">Actomonas aquatica</name>
    <dbReference type="NCBI Taxonomy" id="2866162"/>
    <lineage>
        <taxon>Bacteria</taxon>
        <taxon>Pseudomonadati</taxon>
        <taxon>Verrucomicrobiota</taxon>
        <taxon>Opitutia</taxon>
        <taxon>Opitutales</taxon>
        <taxon>Opitutaceae</taxon>
        <taxon>Actomonas</taxon>
    </lineage>
</organism>
<dbReference type="InterPro" id="IPR036271">
    <property type="entry name" value="Tet_transcr_reg_TetR-rel_C_sf"/>
</dbReference>
<evidence type="ECO:0000313" key="7">
    <source>
        <dbReference type="EMBL" id="WRQ86558.1"/>
    </source>
</evidence>
<dbReference type="Gene3D" id="1.10.357.10">
    <property type="entry name" value="Tetracycline Repressor, domain 2"/>
    <property type="match status" value="1"/>
</dbReference>
<keyword evidence="2 4" id="KW-0238">DNA-binding</keyword>
<evidence type="ECO:0000313" key="8">
    <source>
        <dbReference type="Proteomes" id="UP000738431"/>
    </source>
</evidence>
<dbReference type="SUPFAM" id="SSF46689">
    <property type="entry name" value="Homeodomain-like"/>
    <property type="match status" value="1"/>
</dbReference>
<keyword evidence="1" id="KW-0805">Transcription regulation</keyword>
<dbReference type="Pfam" id="PF16925">
    <property type="entry name" value="TetR_C_13"/>
    <property type="match status" value="1"/>
</dbReference>
<gene>
    <name evidence="7" type="ORF">K1X11_017235</name>
</gene>
<evidence type="ECO:0000256" key="4">
    <source>
        <dbReference type="PROSITE-ProRule" id="PRU00335"/>
    </source>
</evidence>
<dbReference type="InterPro" id="IPR011075">
    <property type="entry name" value="TetR_C"/>
</dbReference>
<dbReference type="InterPro" id="IPR050109">
    <property type="entry name" value="HTH-type_TetR-like_transc_reg"/>
</dbReference>
<name>A0ABZ1C5P5_9BACT</name>
<dbReference type="PROSITE" id="PS50977">
    <property type="entry name" value="HTH_TETR_2"/>
    <property type="match status" value="1"/>
</dbReference>
<dbReference type="Pfam" id="PF00440">
    <property type="entry name" value="TetR_N"/>
    <property type="match status" value="1"/>
</dbReference>
<feature type="DNA-binding region" description="H-T-H motif" evidence="4">
    <location>
        <begin position="46"/>
        <end position="65"/>
    </location>
</feature>
<evidence type="ECO:0000256" key="1">
    <source>
        <dbReference type="ARBA" id="ARBA00023015"/>
    </source>
</evidence>
<reference evidence="7 8" key="1">
    <citation type="submission" date="2021-08" db="EMBL/GenBank/DDBJ databases">
        <authorList>
            <person name="Zhang D."/>
            <person name="Zhang A."/>
            <person name="Wang L."/>
        </authorList>
    </citation>
    <scope>NUCLEOTIDE SEQUENCE [LARGE SCALE GENOMIC DNA]</scope>
    <source>
        <strain evidence="7 8">WL0086</strain>
    </source>
</reference>
<dbReference type="InterPro" id="IPR001647">
    <property type="entry name" value="HTH_TetR"/>
</dbReference>
<proteinExistence type="predicted"/>
<evidence type="ECO:0000256" key="2">
    <source>
        <dbReference type="ARBA" id="ARBA00023125"/>
    </source>
</evidence>
<accession>A0ABZ1C5P5</accession>
<dbReference type="InterPro" id="IPR009057">
    <property type="entry name" value="Homeodomain-like_sf"/>
</dbReference>
<evidence type="ECO:0000259" key="6">
    <source>
        <dbReference type="PROSITE" id="PS50977"/>
    </source>
</evidence>
<reference evidence="7 8" key="2">
    <citation type="submission" date="2023-12" db="EMBL/GenBank/DDBJ databases">
        <title>Description of an unclassified Opitutus bacterium of Verrucomicrobiota.</title>
        <authorList>
            <person name="Zhang D.-F."/>
        </authorList>
    </citation>
    <scope>NUCLEOTIDE SEQUENCE [LARGE SCALE GENOMIC DNA]</scope>
    <source>
        <strain evidence="7 8">WL0086</strain>
    </source>
</reference>
<dbReference type="PANTHER" id="PTHR30055:SF240">
    <property type="entry name" value="HTH-TYPE TRANSCRIPTIONAL REGULATOR ACRR"/>
    <property type="match status" value="1"/>
</dbReference>
<dbReference type="Proteomes" id="UP000738431">
    <property type="component" value="Chromosome"/>
</dbReference>
<keyword evidence="3" id="KW-0804">Transcription</keyword>